<comment type="catalytic activity">
    <reaction evidence="7">
        <text>UDP-N-acetyl-alpha-D-muramoyl-L-alanyl-gamma-D-glutamyl-meso-2,6-diaminopimeloyl-D-alanyl-D-alanine + di-trans,octa-cis-undecaprenyl phosphate = di-trans,octa-cis-undecaprenyl diphospho-N-acetyl-alpha-D-muramoyl-L-alanyl-D-glutamyl-meso-2,6-diaminopimeloyl-D-alanyl-D-alanine + UMP</text>
        <dbReference type="Rhea" id="RHEA:28386"/>
        <dbReference type="ChEBI" id="CHEBI:57865"/>
        <dbReference type="ChEBI" id="CHEBI:60392"/>
        <dbReference type="ChEBI" id="CHEBI:61386"/>
        <dbReference type="ChEBI" id="CHEBI:61387"/>
        <dbReference type="EC" id="2.7.8.13"/>
    </reaction>
</comment>
<evidence type="ECO:0000256" key="4">
    <source>
        <dbReference type="ARBA" id="ARBA00022692"/>
    </source>
</evidence>
<dbReference type="EC" id="2.7.8.13" evidence="7 8"/>
<feature type="binding site" evidence="9">
    <location>
        <position position="164"/>
    </location>
    <ligand>
        <name>Mg(2+)</name>
        <dbReference type="ChEBI" id="CHEBI:18420"/>
    </ligand>
</feature>
<dbReference type="GO" id="GO:0008963">
    <property type="term" value="F:phospho-N-acetylmuramoyl-pentapeptide-transferase activity"/>
    <property type="evidence" value="ECO:0007669"/>
    <property type="project" value="UniProtKB-UniRule"/>
</dbReference>
<protein>
    <recommendedName>
        <fullName evidence="7 8">Phospho-N-acetylmuramoyl-pentapeptide-transferase</fullName>
        <ecNumber evidence="7 8">2.7.8.13</ecNumber>
    </recommendedName>
    <alternativeName>
        <fullName evidence="7">UDP-MurNAc-pentapeptide phosphotransferase</fullName>
    </alternativeName>
</protein>
<comment type="similarity">
    <text evidence="2 7">Belongs to the glycosyltransferase 4 family. MraY subfamily.</text>
</comment>
<keyword evidence="7" id="KW-0131">Cell cycle</keyword>
<evidence type="ECO:0000313" key="11">
    <source>
        <dbReference type="Proteomes" id="UP000886865"/>
    </source>
</evidence>
<comment type="caution">
    <text evidence="10">The sequence shown here is derived from an EMBL/GenBank/DDBJ whole genome shotgun (WGS) entry which is preliminary data.</text>
</comment>
<evidence type="ECO:0000256" key="9">
    <source>
        <dbReference type="PIRSR" id="PIRSR600715-1"/>
    </source>
</evidence>
<evidence type="ECO:0000256" key="8">
    <source>
        <dbReference type="NCBIfam" id="TIGR00445"/>
    </source>
</evidence>
<comment type="cofactor">
    <cofactor evidence="7 9">
        <name>Mg(2+)</name>
        <dbReference type="ChEBI" id="CHEBI:18420"/>
    </cofactor>
</comment>
<dbReference type="GO" id="GO:0071555">
    <property type="term" value="P:cell wall organization"/>
    <property type="evidence" value="ECO:0007669"/>
    <property type="project" value="UniProtKB-KW"/>
</dbReference>
<keyword evidence="7 9" id="KW-0479">Metal-binding</keyword>
<keyword evidence="7 9" id="KW-0460">Magnesium</keyword>
<proteinExistence type="inferred from homology"/>
<keyword evidence="7" id="KW-1003">Cell membrane</keyword>
<feature type="transmembrane region" description="Helical" evidence="7">
    <location>
        <begin position="113"/>
        <end position="129"/>
    </location>
</feature>
<feature type="transmembrane region" description="Helical" evidence="7">
    <location>
        <begin position="75"/>
        <end position="92"/>
    </location>
</feature>
<organism evidence="10 11">
    <name type="scientific">Candidatus Galligastranaerophilus intestinavium</name>
    <dbReference type="NCBI Taxonomy" id="2840836"/>
    <lineage>
        <taxon>Bacteria</taxon>
        <taxon>Candidatus Galligastranaerophilus</taxon>
    </lineage>
</organism>
<feature type="transmembrane region" description="Helical" evidence="7">
    <location>
        <begin position="220"/>
        <end position="240"/>
    </location>
</feature>
<dbReference type="PANTHER" id="PTHR22926">
    <property type="entry name" value="PHOSPHO-N-ACETYLMURAMOYL-PENTAPEPTIDE-TRANSFERASE"/>
    <property type="match status" value="1"/>
</dbReference>
<dbReference type="PROSITE" id="PS01348">
    <property type="entry name" value="MRAY_2"/>
    <property type="match status" value="1"/>
</dbReference>
<dbReference type="InterPro" id="IPR000715">
    <property type="entry name" value="Glycosyl_transferase_4"/>
</dbReference>
<feature type="transmembrane region" description="Helical" evidence="7">
    <location>
        <begin position="169"/>
        <end position="190"/>
    </location>
</feature>
<keyword evidence="5 7" id="KW-1133">Transmembrane helix</keyword>
<dbReference type="GO" id="GO:0005886">
    <property type="term" value="C:plasma membrane"/>
    <property type="evidence" value="ECO:0007669"/>
    <property type="project" value="UniProtKB-SubCell"/>
</dbReference>
<dbReference type="HAMAP" id="MF_00038">
    <property type="entry name" value="MraY"/>
    <property type="match status" value="1"/>
</dbReference>
<evidence type="ECO:0000256" key="3">
    <source>
        <dbReference type="ARBA" id="ARBA00022679"/>
    </source>
</evidence>
<dbReference type="Proteomes" id="UP000886865">
    <property type="component" value="Unassembled WGS sequence"/>
</dbReference>
<dbReference type="GO" id="GO:0051301">
    <property type="term" value="P:cell division"/>
    <property type="evidence" value="ECO:0007669"/>
    <property type="project" value="UniProtKB-KW"/>
</dbReference>
<dbReference type="GO" id="GO:0046872">
    <property type="term" value="F:metal ion binding"/>
    <property type="evidence" value="ECO:0007669"/>
    <property type="project" value="UniProtKB-KW"/>
</dbReference>
<comment type="pathway">
    <text evidence="7">Cell wall biogenesis; peptidoglycan biosynthesis.</text>
</comment>
<keyword evidence="7" id="KW-0132">Cell division</keyword>
<dbReference type="InterPro" id="IPR003524">
    <property type="entry name" value="PNAcMuramoyl-5peptid_Trfase"/>
</dbReference>
<feature type="transmembrane region" description="Helical" evidence="7">
    <location>
        <begin position="196"/>
        <end position="213"/>
    </location>
</feature>
<feature type="transmembrane region" description="Helical" evidence="7">
    <location>
        <begin position="135"/>
        <end position="157"/>
    </location>
</feature>
<evidence type="ECO:0000313" key="10">
    <source>
        <dbReference type="EMBL" id="HIS74703.1"/>
    </source>
</evidence>
<gene>
    <name evidence="7" type="primary">mraY</name>
    <name evidence="10" type="ORF">IAA86_06755</name>
</gene>
<dbReference type="GO" id="GO:0009252">
    <property type="term" value="P:peptidoglycan biosynthetic process"/>
    <property type="evidence" value="ECO:0007669"/>
    <property type="project" value="UniProtKB-UniRule"/>
</dbReference>
<dbReference type="Pfam" id="PF00953">
    <property type="entry name" value="Glycos_transf_4"/>
    <property type="match status" value="1"/>
</dbReference>
<comment type="function">
    <text evidence="7">Catalyzes the initial step of the lipid cycle reactions in the biosynthesis of the cell wall peptidoglycan: transfers peptidoglycan precursor phospho-MurNAc-pentapeptide from UDP-MurNAc-pentapeptide onto the lipid carrier undecaprenyl phosphate, yielding undecaprenyl-pyrophosphoryl-MurNAc-pentapeptide, known as lipid I.</text>
</comment>
<keyword evidence="3 7" id="KW-0808">Transferase</keyword>
<dbReference type="NCBIfam" id="TIGR00445">
    <property type="entry name" value="mraY"/>
    <property type="match status" value="1"/>
</dbReference>
<feature type="transmembrane region" description="Helical" evidence="7">
    <location>
        <begin position="246"/>
        <end position="268"/>
    </location>
</feature>
<reference evidence="10" key="2">
    <citation type="journal article" date="2021" name="PeerJ">
        <title>Extensive microbial diversity within the chicken gut microbiome revealed by metagenomics and culture.</title>
        <authorList>
            <person name="Gilroy R."/>
            <person name="Ravi A."/>
            <person name="Getino M."/>
            <person name="Pursley I."/>
            <person name="Horton D.L."/>
            <person name="Alikhan N.F."/>
            <person name="Baker D."/>
            <person name="Gharbi K."/>
            <person name="Hall N."/>
            <person name="Watson M."/>
            <person name="Adriaenssens E.M."/>
            <person name="Foster-Nyarko E."/>
            <person name="Jarju S."/>
            <person name="Secka A."/>
            <person name="Antonio M."/>
            <person name="Oren A."/>
            <person name="Chaudhuri R.R."/>
            <person name="La Ragione R."/>
            <person name="Hildebrand F."/>
            <person name="Pallen M.J."/>
        </authorList>
    </citation>
    <scope>NUCLEOTIDE SEQUENCE</scope>
    <source>
        <strain evidence="10">CHK152-2871</strain>
    </source>
</reference>
<dbReference type="PANTHER" id="PTHR22926:SF5">
    <property type="entry name" value="PHOSPHO-N-ACETYLMURAMOYL-PENTAPEPTIDE-TRANSFERASE HOMOLOG"/>
    <property type="match status" value="1"/>
</dbReference>
<keyword evidence="7" id="KW-0133">Cell shape</keyword>
<dbReference type="AlphaFoldDB" id="A0A9D1FJL8"/>
<feature type="transmembrane region" description="Helical" evidence="7">
    <location>
        <begin position="6"/>
        <end position="24"/>
    </location>
</feature>
<evidence type="ECO:0000256" key="2">
    <source>
        <dbReference type="ARBA" id="ARBA00005583"/>
    </source>
</evidence>
<reference evidence="10" key="1">
    <citation type="submission" date="2020-10" db="EMBL/GenBank/DDBJ databases">
        <authorList>
            <person name="Gilroy R."/>
        </authorList>
    </citation>
    <scope>NUCLEOTIDE SEQUENCE</scope>
    <source>
        <strain evidence="10">CHK152-2871</strain>
    </source>
</reference>
<feature type="transmembrane region" description="Helical" evidence="7">
    <location>
        <begin position="49"/>
        <end position="69"/>
    </location>
</feature>
<keyword evidence="6 7" id="KW-0472">Membrane</keyword>
<evidence type="ECO:0000256" key="6">
    <source>
        <dbReference type="ARBA" id="ARBA00023136"/>
    </source>
</evidence>
<keyword evidence="4 7" id="KW-0812">Transmembrane</keyword>
<name>A0A9D1FJL8_9BACT</name>
<evidence type="ECO:0000256" key="1">
    <source>
        <dbReference type="ARBA" id="ARBA00004141"/>
    </source>
</evidence>
<evidence type="ECO:0000256" key="5">
    <source>
        <dbReference type="ARBA" id="ARBA00022989"/>
    </source>
</evidence>
<evidence type="ECO:0000256" key="7">
    <source>
        <dbReference type="HAMAP-Rule" id="MF_00038"/>
    </source>
</evidence>
<comment type="subcellular location">
    <subcellularLocation>
        <location evidence="7">Cell membrane</location>
        <topology evidence="7">Multi-pass membrane protein</topology>
    </subcellularLocation>
    <subcellularLocation>
        <location evidence="1">Membrane</location>
        <topology evidence="1">Multi-pass membrane protein</topology>
    </subcellularLocation>
</comment>
<dbReference type="GO" id="GO:0008360">
    <property type="term" value="P:regulation of cell shape"/>
    <property type="evidence" value="ECO:0007669"/>
    <property type="project" value="UniProtKB-KW"/>
</dbReference>
<feature type="binding site" evidence="9">
    <location>
        <position position="224"/>
    </location>
    <ligand>
        <name>Mg(2+)</name>
        <dbReference type="ChEBI" id="CHEBI:18420"/>
    </ligand>
</feature>
<keyword evidence="7" id="KW-0961">Cell wall biogenesis/degradation</keyword>
<dbReference type="EMBL" id="DVJQ01000056">
    <property type="protein sequence ID" value="HIS74703.1"/>
    <property type="molecule type" value="Genomic_DNA"/>
</dbReference>
<accession>A0A9D1FJL8</accession>
<dbReference type="CDD" id="cd06852">
    <property type="entry name" value="GT_MraY"/>
    <property type="match status" value="1"/>
</dbReference>
<keyword evidence="7" id="KW-0573">Peptidoglycan synthesis</keyword>
<dbReference type="InterPro" id="IPR018480">
    <property type="entry name" value="PNAcMuramoyl-5peptid_Trfase_CS"/>
</dbReference>
<feature type="transmembrane region" description="Helical" evidence="7">
    <location>
        <begin position="295"/>
        <end position="316"/>
    </location>
</feature>
<sequence>MMSVSALIALILTLLLGVPYLAFMKKKMYGQYIREEVAKLHAQKNKTPTTGGVFLVASILVASLIALFMAQETTTGALIVLMTLIFYTFTGFEDDIKKIKAHQNMGLSARGKLLLQIAVSMLPAFYLIFSGRTEISFMNFSIDLGWFYPLFAVFMIVGSSNALNLTDGLDGLAAGCSVFAFGACAILCKLNGYTDLAIISAATCAACLGFLYFNKNPAKIFMGDTGSLALGGLLATIAIMGKFELWLIPIGILFICETLSVMIQVASFRLTGKRVFKMSPIHHHFELCGWGEKKIVFVFSLVSALGGIAAIAGFYIQKMFGN</sequence>